<organism evidence="3 4">
    <name type="scientific">Acinetobacter brisouii CIP 110357</name>
    <dbReference type="NCBI Taxonomy" id="1341683"/>
    <lineage>
        <taxon>Bacteria</taxon>
        <taxon>Pseudomonadati</taxon>
        <taxon>Pseudomonadota</taxon>
        <taxon>Gammaproteobacteria</taxon>
        <taxon>Moraxellales</taxon>
        <taxon>Moraxellaceae</taxon>
        <taxon>Acinetobacter</taxon>
    </lineage>
</organism>
<evidence type="ECO:0000259" key="2">
    <source>
        <dbReference type="Pfam" id="PF14581"/>
    </source>
</evidence>
<feature type="domain" description="SseB protein C-terminal" evidence="2">
    <location>
        <begin position="145"/>
        <end position="258"/>
    </location>
</feature>
<evidence type="ECO:0008006" key="5">
    <source>
        <dbReference type="Google" id="ProtNLM"/>
    </source>
</evidence>
<protein>
    <recommendedName>
        <fullName evidence="5">SseB protein N-terminal domain-containing protein</fullName>
    </recommendedName>
</protein>
<proteinExistence type="predicted"/>
<name>V2UVD7_9GAMM</name>
<dbReference type="InterPro" id="IPR027945">
    <property type="entry name" value="SseB_C"/>
</dbReference>
<dbReference type="AlphaFoldDB" id="V2UVD7"/>
<dbReference type="HOGENOM" id="CLU_093817_1_0_6"/>
<dbReference type="InterPro" id="IPR009839">
    <property type="entry name" value="SseB_N"/>
</dbReference>
<dbReference type="Pfam" id="PF14581">
    <property type="entry name" value="SseB_C"/>
    <property type="match status" value="1"/>
</dbReference>
<keyword evidence="4" id="KW-1185">Reference proteome</keyword>
<dbReference type="Proteomes" id="UP000018418">
    <property type="component" value="Unassembled WGS sequence"/>
</dbReference>
<evidence type="ECO:0000313" key="4">
    <source>
        <dbReference type="Proteomes" id="UP000018418"/>
    </source>
</evidence>
<evidence type="ECO:0000259" key="1">
    <source>
        <dbReference type="Pfam" id="PF07179"/>
    </source>
</evidence>
<dbReference type="OrthoDB" id="5622177at2"/>
<feature type="domain" description="SseB protein N-terminal" evidence="1">
    <location>
        <begin position="10"/>
        <end position="131"/>
    </location>
</feature>
<dbReference type="Pfam" id="PF07179">
    <property type="entry name" value="SseB"/>
    <property type="match status" value="1"/>
</dbReference>
<sequence length="273" mass="31838">MQNQMQEQQLEQLLEKAAKEPAYRPEFLQQLLIGHIYCLGVTDRTTQPMQTEQIHLKKGDELHLQKWKKADGTEALPFFLSLKTLQQSIEEEHSYLYLPTQQFFEMTLGDTLVLNPMSPYGKEFSPSEIRQLLHIDVGQVESYEVQQDTEVLLGQPTEYPYKMVLQLQKFLQTKPQVQAAYLALMHNPQRDAEPTLMIGLQLDMQQPLQLDQLIQQVGQVAFESLDQPSLVDLTIIDDQKSDGLSRYMREETTPFYQREQPEKRRGMLTRFFS</sequence>
<dbReference type="EMBL" id="AYEU01000003">
    <property type="protein sequence ID" value="ESK52620.1"/>
    <property type="molecule type" value="Genomic_DNA"/>
</dbReference>
<dbReference type="RefSeq" id="WP_004903748.1">
    <property type="nucleotide sequence ID" value="NZ_BBTI01000001.1"/>
</dbReference>
<gene>
    <name evidence="3" type="ORF">P255_00779</name>
</gene>
<accession>V2UVD7</accession>
<dbReference type="PATRIC" id="fig|1341683.3.peg.770"/>
<comment type="caution">
    <text evidence="3">The sequence shown here is derived from an EMBL/GenBank/DDBJ whole genome shotgun (WGS) entry which is preliminary data.</text>
</comment>
<dbReference type="STRING" id="396323.VH98_08295"/>
<evidence type="ECO:0000313" key="3">
    <source>
        <dbReference type="EMBL" id="ESK52620.1"/>
    </source>
</evidence>
<reference evidence="3 4" key="1">
    <citation type="submission" date="2013-10" db="EMBL/GenBank/DDBJ databases">
        <title>The Genome Sequence of Acinetobacter brisouii CIP 110357.</title>
        <authorList>
            <consortium name="The Broad Institute Genomics Platform"/>
            <consortium name="The Broad Institute Genome Sequencing Center for Infectious Disease"/>
            <person name="Cerqueira G."/>
            <person name="Feldgarden M."/>
            <person name="Courvalin P."/>
            <person name="Grillot-Courvalin C."/>
            <person name="Clermont D."/>
            <person name="Rocha E."/>
            <person name="Yoon E.-J."/>
            <person name="Nemec A."/>
            <person name="Young S.K."/>
            <person name="Zeng Q."/>
            <person name="Gargeya S."/>
            <person name="Fitzgerald M."/>
            <person name="Abouelleil A."/>
            <person name="Alvarado L."/>
            <person name="Berlin A.M."/>
            <person name="Chapman S.B."/>
            <person name="Gainer-Dewar J."/>
            <person name="Goldberg J."/>
            <person name="Gnerre S."/>
            <person name="Griggs A."/>
            <person name="Gujja S."/>
            <person name="Hansen M."/>
            <person name="Howarth C."/>
            <person name="Imamovic A."/>
            <person name="Ireland A."/>
            <person name="Larimer J."/>
            <person name="McCowan C."/>
            <person name="Murphy C."/>
            <person name="Pearson M."/>
            <person name="Poon T.W."/>
            <person name="Priest M."/>
            <person name="Roberts A."/>
            <person name="Saif S."/>
            <person name="Shea T."/>
            <person name="Sykes S."/>
            <person name="Wortman J."/>
            <person name="Nusbaum C."/>
            <person name="Birren B."/>
        </authorList>
    </citation>
    <scope>NUCLEOTIDE SEQUENCE [LARGE SCALE GENOMIC DNA]</scope>
    <source>
        <strain evidence="3 4">CIP 110357</strain>
    </source>
</reference>